<sequence length="118" mass="13364">MVINRWGKKLNKNIRKLIFAIIILLVLYVGTSFSASLSIRRVILLNGHFIQAFTADIGNNYKSNKIDGKCYTVNESASQDYADNPNAVLGVCLKKIKLVCTIKGKLVYFKIKSLFFWT</sequence>
<comment type="caution">
    <text evidence="1">The sequence shown here is derived from an EMBL/GenBank/DDBJ whole genome shotgun (WGS) entry which is preliminary data.</text>
</comment>
<protein>
    <submittedName>
        <fullName evidence="1">Uncharacterized protein</fullName>
    </submittedName>
</protein>
<name>A0A4R2NJL0_9BACL</name>
<proteinExistence type="predicted"/>
<dbReference type="EMBL" id="SLXK01000040">
    <property type="protein sequence ID" value="TCP21713.1"/>
    <property type="molecule type" value="Genomic_DNA"/>
</dbReference>
<keyword evidence="2" id="KW-1185">Reference proteome</keyword>
<accession>A0A4R2NJL0</accession>
<dbReference type="AlphaFoldDB" id="A0A4R2NJL0"/>
<dbReference type="Proteomes" id="UP000295416">
    <property type="component" value="Unassembled WGS sequence"/>
</dbReference>
<dbReference type="RefSeq" id="WP_132747698.1">
    <property type="nucleotide sequence ID" value="NZ_SLXK01000040.1"/>
</dbReference>
<evidence type="ECO:0000313" key="2">
    <source>
        <dbReference type="Proteomes" id="UP000295416"/>
    </source>
</evidence>
<gene>
    <name evidence="1" type="ORF">EV207_14022</name>
</gene>
<evidence type="ECO:0000313" key="1">
    <source>
        <dbReference type="EMBL" id="TCP21713.1"/>
    </source>
</evidence>
<organism evidence="1 2">
    <name type="scientific">Scopulibacillus darangshiensis</name>
    <dbReference type="NCBI Taxonomy" id="442528"/>
    <lineage>
        <taxon>Bacteria</taxon>
        <taxon>Bacillati</taxon>
        <taxon>Bacillota</taxon>
        <taxon>Bacilli</taxon>
        <taxon>Bacillales</taxon>
        <taxon>Sporolactobacillaceae</taxon>
        <taxon>Scopulibacillus</taxon>
    </lineage>
</organism>
<reference evidence="1 2" key="1">
    <citation type="submission" date="2019-03" db="EMBL/GenBank/DDBJ databases">
        <title>Genomic Encyclopedia of Type Strains, Phase IV (KMG-IV): sequencing the most valuable type-strain genomes for metagenomic binning, comparative biology and taxonomic classification.</title>
        <authorList>
            <person name="Goeker M."/>
        </authorList>
    </citation>
    <scope>NUCLEOTIDE SEQUENCE [LARGE SCALE GENOMIC DNA]</scope>
    <source>
        <strain evidence="1 2">DSM 19377</strain>
    </source>
</reference>